<dbReference type="GO" id="GO:0015074">
    <property type="term" value="P:DNA integration"/>
    <property type="evidence" value="ECO:0007669"/>
    <property type="project" value="InterPro"/>
</dbReference>
<dbReference type="InterPro" id="IPR013762">
    <property type="entry name" value="Integrase-like_cat_sf"/>
</dbReference>
<name>A0A1I3L3U9_9PLAN</name>
<reference evidence="5" key="1">
    <citation type="submission" date="2016-10" db="EMBL/GenBank/DDBJ databases">
        <authorList>
            <person name="Varghese N."/>
            <person name="Submissions S."/>
        </authorList>
    </citation>
    <scope>NUCLEOTIDE SEQUENCE [LARGE SCALE GENOMIC DNA]</scope>
    <source>
        <strain evidence="5">DSM 26348</strain>
    </source>
</reference>
<protein>
    <submittedName>
        <fullName evidence="4">Site-specific recombinase XerD</fullName>
    </submittedName>
</protein>
<dbReference type="GO" id="GO:0003677">
    <property type="term" value="F:DNA binding"/>
    <property type="evidence" value="ECO:0007669"/>
    <property type="project" value="InterPro"/>
</dbReference>
<dbReference type="EMBL" id="FOQD01000012">
    <property type="protein sequence ID" value="SFI79374.1"/>
    <property type="molecule type" value="Genomic_DNA"/>
</dbReference>
<dbReference type="PROSITE" id="PS51898">
    <property type="entry name" value="TYR_RECOMBINASE"/>
    <property type="match status" value="1"/>
</dbReference>
<evidence type="ECO:0000259" key="3">
    <source>
        <dbReference type="PROSITE" id="PS51898"/>
    </source>
</evidence>
<dbReference type="PANTHER" id="PTHR30349:SF64">
    <property type="entry name" value="PROPHAGE INTEGRASE INTD-RELATED"/>
    <property type="match status" value="1"/>
</dbReference>
<dbReference type="STRING" id="1576369.SAMN05421753_112130"/>
<proteinExistence type="predicted"/>
<evidence type="ECO:0000256" key="1">
    <source>
        <dbReference type="ARBA" id="ARBA00023172"/>
    </source>
</evidence>
<dbReference type="Pfam" id="PF00589">
    <property type="entry name" value="Phage_integrase"/>
    <property type="match status" value="1"/>
</dbReference>
<organism evidence="4 5">
    <name type="scientific">Planctomicrobium piriforme</name>
    <dbReference type="NCBI Taxonomy" id="1576369"/>
    <lineage>
        <taxon>Bacteria</taxon>
        <taxon>Pseudomonadati</taxon>
        <taxon>Planctomycetota</taxon>
        <taxon>Planctomycetia</taxon>
        <taxon>Planctomycetales</taxon>
        <taxon>Planctomycetaceae</taxon>
        <taxon>Planctomicrobium</taxon>
    </lineage>
</organism>
<feature type="region of interest" description="Disordered" evidence="2">
    <location>
        <begin position="137"/>
        <end position="159"/>
    </location>
</feature>
<dbReference type="InterPro" id="IPR050090">
    <property type="entry name" value="Tyrosine_recombinase_XerCD"/>
</dbReference>
<evidence type="ECO:0000313" key="4">
    <source>
        <dbReference type="EMBL" id="SFI79374.1"/>
    </source>
</evidence>
<dbReference type="InterPro" id="IPR002104">
    <property type="entry name" value="Integrase_catalytic"/>
</dbReference>
<dbReference type="SUPFAM" id="SSF56349">
    <property type="entry name" value="DNA breaking-rejoining enzymes"/>
    <property type="match status" value="1"/>
</dbReference>
<keyword evidence="5" id="KW-1185">Reference proteome</keyword>
<evidence type="ECO:0000313" key="5">
    <source>
        <dbReference type="Proteomes" id="UP000199518"/>
    </source>
</evidence>
<dbReference type="Proteomes" id="UP000199518">
    <property type="component" value="Unassembled WGS sequence"/>
</dbReference>
<dbReference type="PANTHER" id="PTHR30349">
    <property type="entry name" value="PHAGE INTEGRASE-RELATED"/>
    <property type="match status" value="1"/>
</dbReference>
<dbReference type="InterPro" id="IPR011010">
    <property type="entry name" value="DNA_brk_join_enz"/>
</dbReference>
<dbReference type="Gene3D" id="1.10.443.10">
    <property type="entry name" value="Intergrase catalytic core"/>
    <property type="match status" value="1"/>
</dbReference>
<keyword evidence="1" id="KW-0233">DNA recombination</keyword>
<evidence type="ECO:0000256" key="2">
    <source>
        <dbReference type="SAM" id="MobiDB-lite"/>
    </source>
</evidence>
<sequence>MAKAKTPTVRMACPDGRPIQLRYFCPIKRKEIRISTGSHDRATAEQQKRELEAKLLLGIETKPSRKGIAGSPQMPWDDFREQYRKIYLSTLRPTSAGDSESRLDIAERIVQPKILADLHSRDTLESLQAKMLAGEGQPIRPRSKKKGGGTLPVKIRPRSPHTVKSNMASIVAALNWAARRGWLPAVPLIDKVKTSKIRAMKGRPITAKEFQRMLDETASIVGEEAAESWRHTLRGLWASALRLEELMNVSWDDENAIRPIWNRGRQPVLYIPAEMQKNDTEEAIPLLPWFESVLLETPEDARTGWIFNPASLQGTMNRPAHEGRQTAEWIGRIISRIGRKAGVVVRGGDLSAHRSAKYASAHDLRRSCAERLLDAGVPAEAVTRVLRHASFETTRRHYAPGDVQKIAETIRQCLGTVLEETGVSYCTRRGSNPQPPVPKTGALSN</sequence>
<dbReference type="CDD" id="cd00397">
    <property type="entry name" value="DNA_BRE_C"/>
    <property type="match status" value="1"/>
</dbReference>
<accession>A0A1I3L3U9</accession>
<gene>
    <name evidence="4" type="ORF">SAMN05421753_112130</name>
</gene>
<feature type="domain" description="Tyr recombinase" evidence="3">
    <location>
        <begin position="200"/>
        <end position="411"/>
    </location>
</feature>
<dbReference type="GO" id="GO:0006310">
    <property type="term" value="P:DNA recombination"/>
    <property type="evidence" value="ECO:0007669"/>
    <property type="project" value="UniProtKB-KW"/>
</dbReference>
<dbReference type="AlphaFoldDB" id="A0A1I3L3U9"/>